<evidence type="ECO:0000256" key="4">
    <source>
        <dbReference type="PROSITE-ProRule" id="PRU00091"/>
    </source>
</evidence>
<evidence type="ECO:0000313" key="8">
    <source>
        <dbReference type="Proteomes" id="UP000800092"/>
    </source>
</evidence>
<dbReference type="AlphaFoldDB" id="A0A6A6GZX6"/>
<feature type="region of interest" description="Disordered" evidence="5">
    <location>
        <begin position="209"/>
        <end position="260"/>
    </location>
</feature>
<dbReference type="InterPro" id="IPR000306">
    <property type="entry name" value="Znf_FYVE"/>
</dbReference>
<accession>A0A6A6GZX6</accession>
<evidence type="ECO:0000256" key="1">
    <source>
        <dbReference type="ARBA" id="ARBA00022723"/>
    </source>
</evidence>
<evidence type="ECO:0000256" key="2">
    <source>
        <dbReference type="ARBA" id="ARBA00022771"/>
    </source>
</evidence>
<dbReference type="PANTHER" id="PTHR23164">
    <property type="entry name" value="EARLY ENDOSOME ANTIGEN 1"/>
    <property type="match status" value="1"/>
</dbReference>
<dbReference type="PANTHER" id="PTHR23164:SF30">
    <property type="entry name" value="EARLY ENDOSOME ANTIGEN 1"/>
    <property type="match status" value="1"/>
</dbReference>
<dbReference type="GO" id="GO:0008270">
    <property type="term" value="F:zinc ion binding"/>
    <property type="evidence" value="ECO:0007669"/>
    <property type="project" value="UniProtKB-KW"/>
</dbReference>
<evidence type="ECO:0000259" key="6">
    <source>
        <dbReference type="PROSITE" id="PS50178"/>
    </source>
</evidence>
<dbReference type="InterPro" id="IPR013083">
    <property type="entry name" value="Znf_RING/FYVE/PHD"/>
</dbReference>
<dbReference type="Gene3D" id="3.30.40.10">
    <property type="entry name" value="Zinc/RING finger domain, C3HC4 (zinc finger)"/>
    <property type="match status" value="1"/>
</dbReference>
<proteinExistence type="predicted"/>
<keyword evidence="8" id="KW-1185">Reference proteome</keyword>
<reference evidence="7" key="1">
    <citation type="journal article" date="2020" name="Stud. Mycol.">
        <title>101 Dothideomycetes genomes: a test case for predicting lifestyles and emergence of pathogens.</title>
        <authorList>
            <person name="Haridas S."/>
            <person name="Albert R."/>
            <person name="Binder M."/>
            <person name="Bloem J."/>
            <person name="Labutti K."/>
            <person name="Salamov A."/>
            <person name="Andreopoulos B."/>
            <person name="Baker S."/>
            <person name="Barry K."/>
            <person name="Bills G."/>
            <person name="Bluhm B."/>
            <person name="Cannon C."/>
            <person name="Castanera R."/>
            <person name="Culley D."/>
            <person name="Daum C."/>
            <person name="Ezra D."/>
            <person name="Gonzalez J."/>
            <person name="Henrissat B."/>
            <person name="Kuo A."/>
            <person name="Liang C."/>
            <person name="Lipzen A."/>
            <person name="Lutzoni F."/>
            <person name="Magnuson J."/>
            <person name="Mondo S."/>
            <person name="Nolan M."/>
            <person name="Ohm R."/>
            <person name="Pangilinan J."/>
            <person name="Park H.-J."/>
            <person name="Ramirez L."/>
            <person name="Alfaro M."/>
            <person name="Sun H."/>
            <person name="Tritt A."/>
            <person name="Yoshinaga Y."/>
            <person name="Zwiers L.-H."/>
            <person name="Turgeon B."/>
            <person name="Goodwin S."/>
            <person name="Spatafora J."/>
            <person name="Crous P."/>
            <person name="Grigoriev I."/>
        </authorList>
    </citation>
    <scope>NUCLEOTIDE SEQUENCE</scope>
    <source>
        <strain evidence="7">Tuck. ex Michener</strain>
    </source>
</reference>
<gene>
    <name evidence="7" type="ORF">EV356DRAFT_506942</name>
</gene>
<dbReference type="EMBL" id="ML991827">
    <property type="protein sequence ID" value="KAF2231376.1"/>
    <property type="molecule type" value="Genomic_DNA"/>
</dbReference>
<evidence type="ECO:0000256" key="3">
    <source>
        <dbReference type="ARBA" id="ARBA00022833"/>
    </source>
</evidence>
<dbReference type="CDD" id="cd15760">
    <property type="entry name" value="FYVE_scVPS27p_like"/>
    <property type="match status" value="1"/>
</dbReference>
<dbReference type="Proteomes" id="UP000800092">
    <property type="component" value="Unassembled WGS sequence"/>
</dbReference>
<dbReference type="SMART" id="SM00064">
    <property type="entry name" value="FYVE"/>
    <property type="match status" value="1"/>
</dbReference>
<feature type="region of interest" description="Disordered" evidence="5">
    <location>
        <begin position="73"/>
        <end position="102"/>
    </location>
</feature>
<evidence type="ECO:0000313" key="7">
    <source>
        <dbReference type="EMBL" id="KAF2231376.1"/>
    </source>
</evidence>
<dbReference type="SUPFAM" id="SSF57903">
    <property type="entry name" value="FYVE/PHD zinc finger"/>
    <property type="match status" value="1"/>
</dbReference>
<dbReference type="Pfam" id="PF01363">
    <property type="entry name" value="FYVE"/>
    <property type="match status" value="1"/>
</dbReference>
<name>A0A6A6GZX6_VIRVR</name>
<keyword evidence="3" id="KW-0862">Zinc</keyword>
<dbReference type="PROSITE" id="PS50178">
    <property type="entry name" value="ZF_FYVE"/>
    <property type="match status" value="1"/>
</dbReference>
<evidence type="ECO:0000256" key="5">
    <source>
        <dbReference type="SAM" id="MobiDB-lite"/>
    </source>
</evidence>
<sequence>MAMVSANLPGVPQTKPTIHPSLAVSSRYTDNAPDVSPTFQQERSFYYQHARHQQIRPQKSPLYVPAVYRPTERPVRQPVTPPAGAETSFDLSRSPAAQRASGEVSGLARIVTDEWNEAALGKVTGLPTKNHWKPDASAQACNLGNCNKTFTFFYRRHHCRRCGNIFCGDHSVHAVPLDQHARFHPSGSRQRACDRCWADYKMWETARVTRTNSTSSQSSGASPKPVAVGTPNPIPNGPEGVQRLGSMAESAPREWNWSTF</sequence>
<protein>
    <recommendedName>
        <fullName evidence="6">FYVE-type domain-containing protein</fullName>
    </recommendedName>
</protein>
<organism evidence="7 8">
    <name type="scientific">Viridothelium virens</name>
    <name type="common">Speckled blister lichen</name>
    <name type="synonym">Trypethelium virens</name>
    <dbReference type="NCBI Taxonomy" id="1048519"/>
    <lineage>
        <taxon>Eukaryota</taxon>
        <taxon>Fungi</taxon>
        <taxon>Dikarya</taxon>
        <taxon>Ascomycota</taxon>
        <taxon>Pezizomycotina</taxon>
        <taxon>Dothideomycetes</taxon>
        <taxon>Dothideomycetes incertae sedis</taxon>
        <taxon>Trypetheliales</taxon>
        <taxon>Trypetheliaceae</taxon>
        <taxon>Viridothelium</taxon>
    </lineage>
</organism>
<dbReference type="OrthoDB" id="10018316at2759"/>
<dbReference type="InterPro" id="IPR017455">
    <property type="entry name" value="Znf_FYVE-rel"/>
</dbReference>
<dbReference type="InterPro" id="IPR011011">
    <property type="entry name" value="Znf_FYVE_PHD"/>
</dbReference>
<keyword evidence="2 4" id="KW-0863">Zinc-finger</keyword>
<feature type="domain" description="FYVE-type" evidence="6">
    <location>
        <begin position="146"/>
        <end position="201"/>
    </location>
</feature>
<feature type="compositionally biased region" description="Low complexity" evidence="5">
    <location>
        <begin position="213"/>
        <end position="222"/>
    </location>
</feature>
<keyword evidence="1" id="KW-0479">Metal-binding</keyword>